<protein>
    <submittedName>
        <fullName evidence="1">Uncharacterized protein</fullName>
    </submittedName>
</protein>
<proteinExistence type="predicted"/>
<evidence type="ECO:0000313" key="2">
    <source>
        <dbReference type="Proteomes" id="UP001345013"/>
    </source>
</evidence>
<accession>A0ABR0K3H9</accession>
<gene>
    <name evidence="1" type="ORF">LTR24_007214</name>
</gene>
<name>A0ABR0K3H9_9EURO</name>
<organism evidence="1 2">
    <name type="scientific">Lithohypha guttulata</name>
    <dbReference type="NCBI Taxonomy" id="1690604"/>
    <lineage>
        <taxon>Eukaryota</taxon>
        <taxon>Fungi</taxon>
        <taxon>Dikarya</taxon>
        <taxon>Ascomycota</taxon>
        <taxon>Pezizomycotina</taxon>
        <taxon>Eurotiomycetes</taxon>
        <taxon>Chaetothyriomycetidae</taxon>
        <taxon>Chaetothyriales</taxon>
        <taxon>Trichomeriaceae</taxon>
        <taxon>Lithohypha</taxon>
    </lineage>
</organism>
<dbReference type="Proteomes" id="UP001345013">
    <property type="component" value="Unassembled WGS sequence"/>
</dbReference>
<keyword evidence="2" id="KW-1185">Reference proteome</keyword>
<sequence>MVNDPANTLLHIQRSAMLLEVGGAPVNEAQGKIGELARREREGKSDDKSWSTLAREAGKAWIKKTGMYIQEQMGK</sequence>
<reference evidence="1 2" key="1">
    <citation type="submission" date="2023-08" db="EMBL/GenBank/DDBJ databases">
        <title>Black Yeasts Isolated from many extreme environments.</title>
        <authorList>
            <person name="Coleine C."/>
            <person name="Stajich J.E."/>
            <person name="Selbmann L."/>
        </authorList>
    </citation>
    <scope>NUCLEOTIDE SEQUENCE [LARGE SCALE GENOMIC DNA]</scope>
    <source>
        <strain evidence="1 2">CCFEE 5885</strain>
    </source>
</reference>
<comment type="caution">
    <text evidence="1">The sequence shown here is derived from an EMBL/GenBank/DDBJ whole genome shotgun (WGS) entry which is preliminary data.</text>
</comment>
<evidence type="ECO:0000313" key="1">
    <source>
        <dbReference type="EMBL" id="KAK5085078.1"/>
    </source>
</evidence>
<dbReference type="EMBL" id="JAVRRG010000105">
    <property type="protein sequence ID" value="KAK5085078.1"/>
    <property type="molecule type" value="Genomic_DNA"/>
</dbReference>